<evidence type="ECO:0000313" key="4">
    <source>
        <dbReference type="Proteomes" id="UP000663846"/>
    </source>
</evidence>
<comment type="caution">
    <text evidence="3">The sequence shown here is derived from an EMBL/GenBank/DDBJ whole genome shotgun (WGS) entry which is preliminary data.</text>
</comment>
<dbReference type="Pfam" id="PF24883">
    <property type="entry name" value="NPHP3_N"/>
    <property type="match status" value="1"/>
</dbReference>
<organism evidence="3 4">
    <name type="scientific">Rhizoctonia solani</name>
    <dbReference type="NCBI Taxonomy" id="456999"/>
    <lineage>
        <taxon>Eukaryota</taxon>
        <taxon>Fungi</taxon>
        <taxon>Dikarya</taxon>
        <taxon>Basidiomycota</taxon>
        <taxon>Agaricomycotina</taxon>
        <taxon>Agaricomycetes</taxon>
        <taxon>Cantharellales</taxon>
        <taxon>Ceratobasidiaceae</taxon>
        <taxon>Rhizoctonia</taxon>
    </lineage>
</organism>
<name>A0A8H3BCI0_9AGAM</name>
<reference evidence="3" key="1">
    <citation type="submission" date="2021-01" db="EMBL/GenBank/DDBJ databases">
        <authorList>
            <person name="Kaushik A."/>
        </authorList>
    </citation>
    <scope>NUCLEOTIDE SEQUENCE</scope>
    <source>
        <strain evidence="3">AG1-1C</strain>
    </source>
</reference>
<sequence>MNVWRRVDEEITGRRLRQLSLTIPGAYNSGVSDKVQRRQCAKGTRVRELQKLTDWTRNLSAGVIYWMNGMAGTGKTTLSYSLCEELNNSGELAASFFCIRLIPECREVQLIIPSIAYQFARFSYPFRHALSKALESDPDAHT</sequence>
<accession>A0A8H3BCI0</accession>
<dbReference type="InterPro" id="IPR056884">
    <property type="entry name" value="NPHP3-like_N"/>
</dbReference>
<dbReference type="Proteomes" id="UP000663846">
    <property type="component" value="Unassembled WGS sequence"/>
</dbReference>
<keyword evidence="1" id="KW-0677">Repeat</keyword>
<feature type="domain" description="Nephrocystin 3-like N-terminal" evidence="2">
    <location>
        <begin position="48"/>
        <end position="138"/>
    </location>
</feature>
<proteinExistence type="predicted"/>
<evidence type="ECO:0000256" key="1">
    <source>
        <dbReference type="ARBA" id="ARBA00022737"/>
    </source>
</evidence>
<dbReference type="EMBL" id="CAJMWS010000591">
    <property type="protein sequence ID" value="CAE6453811.1"/>
    <property type="molecule type" value="Genomic_DNA"/>
</dbReference>
<evidence type="ECO:0000259" key="2">
    <source>
        <dbReference type="Pfam" id="PF24883"/>
    </source>
</evidence>
<gene>
    <name evidence="3" type="ORF">RDB_LOCUS148801</name>
</gene>
<dbReference type="SUPFAM" id="SSF52540">
    <property type="entry name" value="P-loop containing nucleoside triphosphate hydrolases"/>
    <property type="match status" value="1"/>
</dbReference>
<protein>
    <recommendedName>
        <fullName evidence="2">Nephrocystin 3-like N-terminal domain-containing protein</fullName>
    </recommendedName>
</protein>
<dbReference type="AlphaFoldDB" id="A0A8H3BCI0"/>
<evidence type="ECO:0000313" key="3">
    <source>
        <dbReference type="EMBL" id="CAE6453811.1"/>
    </source>
</evidence>
<dbReference type="InterPro" id="IPR027417">
    <property type="entry name" value="P-loop_NTPase"/>
</dbReference>
<feature type="non-terminal residue" evidence="3">
    <location>
        <position position="1"/>
    </location>
</feature>
<dbReference type="Gene3D" id="3.40.50.300">
    <property type="entry name" value="P-loop containing nucleotide triphosphate hydrolases"/>
    <property type="match status" value="1"/>
</dbReference>